<dbReference type="Proteomes" id="UP001301728">
    <property type="component" value="Unassembled WGS sequence"/>
</dbReference>
<dbReference type="PANTHER" id="PTHR30405:SF26">
    <property type="entry name" value="TRANSPOSASE, PROBABLY IS605-TNPB FAMILY"/>
    <property type="match status" value="1"/>
</dbReference>
<protein>
    <submittedName>
        <fullName evidence="3">Transposase</fullName>
    </submittedName>
</protein>
<evidence type="ECO:0000256" key="1">
    <source>
        <dbReference type="ARBA" id="ARBA00023125"/>
    </source>
</evidence>
<sequence>MEQVLTIVCKIQPTPEQAKKLDSTLGAFADACNYINSTVNPKIKNKNRIQAEVYQTVRERFKLSANLAVRACARVASNRKTAAEKKKPVKGFKPTSADYDARIFSYREKDQTVSLSTVEGRERVQLILGNYQIGKLKGKTPTSATLSKHRDGQLYIHIQIKDTSPTPKNTDNIIGVDLGRSDIAVTSLGESWSGESITRVRDKFNRVRASVQKRGTKGAKRLLKRLSGREKRYQTWVNHNISKQIISCAIEQVANVAVEDLTGIRKRTNTQPRNKTERRRSNNWAFYQLRQFLHYKGVKVGVEVIAVSPRYTSQTCHKCLHIHPEQGKSYRNGKNFKCGHCGWKGDADLNGAKMISIVGQSVSLPVTRNPLSCSVLEAYIGLVRMPRDFSRG</sequence>
<dbReference type="EMBL" id="JAYGHT010000021">
    <property type="protein sequence ID" value="MEA5519083.1"/>
    <property type="molecule type" value="Genomic_DNA"/>
</dbReference>
<reference evidence="3 4" key="1">
    <citation type="submission" date="2023-12" db="EMBL/GenBank/DDBJ databases">
        <title>Baltic Sea Cyanobacteria.</title>
        <authorList>
            <person name="Delbaje E."/>
            <person name="Fewer D.P."/>
            <person name="Shishido T.K."/>
        </authorList>
    </citation>
    <scope>NUCLEOTIDE SEQUENCE [LARGE SCALE GENOMIC DNA]</scope>
    <source>
        <strain evidence="3 4">CCNP 1315</strain>
    </source>
</reference>
<evidence type="ECO:0000313" key="4">
    <source>
        <dbReference type="Proteomes" id="UP001301728"/>
    </source>
</evidence>
<proteinExistence type="predicted"/>
<dbReference type="NCBIfam" id="NF040570">
    <property type="entry name" value="guided_TnpB"/>
    <property type="match status" value="1"/>
</dbReference>
<dbReference type="PANTHER" id="PTHR30405">
    <property type="entry name" value="TRANSPOSASE"/>
    <property type="match status" value="1"/>
</dbReference>
<comment type="caution">
    <text evidence="3">The sequence shown here is derived from an EMBL/GenBank/DDBJ whole genome shotgun (WGS) entry which is preliminary data.</text>
</comment>
<evidence type="ECO:0000259" key="2">
    <source>
        <dbReference type="Pfam" id="PF07282"/>
    </source>
</evidence>
<dbReference type="Pfam" id="PF07282">
    <property type="entry name" value="Cas12f1-like_TNB"/>
    <property type="match status" value="1"/>
</dbReference>
<dbReference type="InterPro" id="IPR010095">
    <property type="entry name" value="Cas12f1-like_TNB"/>
</dbReference>
<dbReference type="InterPro" id="IPR051399">
    <property type="entry name" value="RNA-guided_DNA_endo/Transpos"/>
</dbReference>
<evidence type="ECO:0000313" key="3">
    <source>
        <dbReference type="EMBL" id="MEA5519083.1"/>
    </source>
</evidence>
<keyword evidence="4" id="KW-1185">Reference proteome</keyword>
<organism evidence="3 4">
    <name type="scientific">Limnoraphis robusta CCNP1315</name>
    <dbReference type="NCBI Taxonomy" id="3110306"/>
    <lineage>
        <taxon>Bacteria</taxon>
        <taxon>Bacillati</taxon>
        <taxon>Cyanobacteriota</taxon>
        <taxon>Cyanophyceae</taxon>
        <taxon>Oscillatoriophycideae</taxon>
        <taxon>Oscillatoriales</taxon>
        <taxon>Sirenicapillariaceae</taxon>
        <taxon>Limnoraphis</taxon>
    </lineage>
</organism>
<feature type="domain" description="Cas12f1-like TNB" evidence="2">
    <location>
        <begin position="286"/>
        <end position="355"/>
    </location>
</feature>
<dbReference type="NCBIfam" id="TIGR01766">
    <property type="entry name" value="IS200/IS605 family accessory protein TnpB-like domain"/>
    <property type="match status" value="1"/>
</dbReference>
<name>A0ABU5TW02_9CYAN</name>
<accession>A0ABU5TW02</accession>
<gene>
    <name evidence="3" type="ORF">VB854_08985</name>
</gene>
<keyword evidence="1" id="KW-0238">DNA-binding</keyword>